<proteinExistence type="predicted"/>
<sequence length="51" mass="5925">MSNDGTMKAVYFVRHRKTGEVRFVKLGARYNQQEWDLVAPVEVPQELKQSS</sequence>
<dbReference type="EMBL" id="BK014882">
    <property type="protein sequence ID" value="DAD80281.1"/>
    <property type="molecule type" value="Genomic_DNA"/>
</dbReference>
<accession>A0A8S5MD73</accession>
<organism evidence="1">
    <name type="scientific">Caudovirales sp. ctTqA28</name>
    <dbReference type="NCBI Taxonomy" id="2826775"/>
    <lineage>
        <taxon>Viruses</taxon>
        <taxon>Duplodnaviria</taxon>
        <taxon>Heunggongvirae</taxon>
        <taxon>Uroviricota</taxon>
        <taxon>Caudoviricetes</taxon>
    </lineage>
</organism>
<protein>
    <submittedName>
        <fullName evidence="1">Major vault protein-like protein</fullName>
    </submittedName>
</protein>
<evidence type="ECO:0000313" key="1">
    <source>
        <dbReference type="EMBL" id="DAD80281.1"/>
    </source>
</evidence>
<name>A0A8S5MD73_9CAUD</name>
<reference evidence="1" key="1">
    <citation type="journal article" date="2021" name="Proc. Natl. Acad. Sci. U.S.A.">
        <title>A Catalog of Tens of Thousands of Viruses from Human Metagenomes Reveals Hidden Associations with Chronic Diseases.</title>
        <authorList>
            <person name="Tisza M.J."/>
            <person name="Buck C.B."/>
        </authorList>
    </citation>
    <scope>NUCLEOTIDE SEQUENCE</scope>
    <source>
        <strain evidence="1">CtTqA28</strain>
    </source>
</reference>